<feature type="region of interest" description="Disordered" evidence="2">
    <location>
        <begin position="154"/>
        <end position="274"/>
    </location>
</feature>
<dbReference type="Pfam" id="PF01391">
    <property type="entry name" value="Collagen"/>
    <property type="match status" value="2"/>
</dbReference>
<keyword evidence="3" id="KW-0812">Transmembrane</keyword>
<dbReference type="EMBL" id="UYYA01004191">
    <property type="protein sequence ID" value="VDM60292.1"/>
    <property type="molecule type" value="Genomic_DNA"/>
</dbReference>
<feature type="domain" description="Nematode cuticle collagen N-terminal" evidence="4">
    <location>
        <begin position="12"/>
        <end position="64"/>
    </location>
</feature>
<proteinExistence type="predicted"/>
<gene>
    <name evidence="5" type="ORF">ACOC_LOCUS8707</name>
</gene>
<dbReference type="Gene3D" id="1.20.5.320">
    <property type="entry name" value="6-Phosphogluconate Dehydrogenase, domain 3"/>
    <property type="match status" value="1"/>
</dbReference>
<dbReference type="InterPro" id="IPR002486">
    <property type="entry name" value="Col_cuticle_N"/>
</dbReference>
<protein>
    <submittedName>
        <fullName evidence="7">Col_cuticle_N domain-containing protein</fullName>
    </submittedName>
</protein>
<dbReference type="STRING" id="334426.A0A0R3PSQ6"/>
<dbReference type="OMA" id="ICKTTAR"/>
<keyword evidence="6" id="KW-1185">Reference proteome</keyword>
<feature type="compositionally biased region" description="Pro residues" evidence="2">
    <location>
        <begin position="217"/>
        <end position="234"/>
    </location>
</feature>
<keyword evidence="3" id="KW-1133">Transmembrane helix</keyword>
<feature type="transmembrane region" description="Helical" evidence="3">
    <location>
        <begin position="12"/>
        <end position="39"/>
    </location>
</feature>
<dbReference type="Proteomes" id="UP000267027">
    <property type="component" value="Unassembled WGS sequence"/>
</dbReference>
<dbReference type="SMART" id="SM01088">
    <property type="entry name" value="Col_cuticle_N"/>
    <property type="match status" value="1"/>
</dbReference>
<feature type="compositionally biased region" description="Pro residues" evidence="2">
    <location>
        <begin position="154"/>
        <end position="164"/>
    </location>
</feature>
<evidence type="ECO:0000313" key="7">
    <source>
        <dbReference type="WBParaSite" id="ACOC_0000870601-mRNA-1"/>
    </source>
</evidence>
<keyword evidence="1" id="KW-0677">Repeat</keyword>
<name>A0A0R3PSQ6_ANGCS</name>
<evidence type="ECO:0000259" key="4">
    <source>
        <dbReference type="SMART" id="SM01088"/>
    </source>
</evidence>
<dbReference type="WBParaSite" id="ACOC_0000870601-mRNA-1">
    <property type="protein sequence ID" value="ACOC_0000870601-mRNA-1"/>
    <property type="gene ID" value="ACOC_0000870601"/>
</dbReference>
<dbReference type="GO" id="GO:0042302">
    <property type="term" value="F:structural constituent of cuticle"/>
    <property type="evidence" value="ECO:0007669"/>
    <property type="project" value="InterPro"/>
</dbReference>
<reference evidence="5 6" key="2">
    <citation type="submission" date="2018-11" db="EMBL/GenBank/DDBJ databases">
        <authorList>
            <consortium name="Pathogen Informatics"/>
        </authorList>
    </citation>
    <scope>NUCLEOTIDE SEQUENCE [LARGE SCALE GENOMIC DNA]</scope>
    <source>
        <strain evidence="5 6">Costa Rica</strain>
    </source>
</reference>
<dbReference type="InterPro" id="IPR008160">
    <property type="entry name" value="Collagen"/>
</dbReference>
<dbReference type="Pfam" id="PF01484">
    <property type="entry name" value="Col_cuticle_N"/>
    <property type="match status" value="1"/>
</dbReference>
<evidence type="ECO:0000256" key="2">
    <source>
        <dbReference type="SAM" id="MobiDB-lite"/>
    </source>
</evidence>
<evidence type="ECO:0000256" key="3">
    <source>
        <dbReference type="SAM" id="Phobius"/>
    </source>
</evidence>
<accession>A0A0R3PSQ6</accession>
<evidence type="ECO:0000256" key="1">
    <source>
        <dbReference type="ARBA" id="ARBA00022737"/>
    </source>
</evidence>
<evidence type="ECO:0000313" key="6">
    <source>
        <dbReference type="Proteomes" id="UP000267027"/>
    </source>
</evidence>
<dbReference type="AlphaFoldDB" id="A0A0R3PSQ6"/>
<dbReference type="PANTHER" id="PTHR24637:SF262">
    <property type="entry name" value="CUTICLE COLLAGEN 34-RELATED"/>
    <property type="match status" value="1"/>
</dbReference>
<dbReference type="PANTHER" id="PTHR24637">
    <property type="entry name" value="COLLAGEN"/>
    <property type="match status" value="1"/>
</dbReference>
<reference evidence="7" key="1">
    <citation type="submission" date="2017-02" db="UniProtKB">
        <authorList>
            <consortium name="WormBaseParasite"/>
        </authorList>
    </citation>
    <scope>IDENTIFICATION</scope>
</reference>
<sequence>MELKERLKAYRMVAISVTVASLFATFCACVTLPLAYVYINHVQSSLKEEFNTCKSNAKDLLEGVTEMKTYLLRTRSPRNSSQEKLNWHATNKSPCKHCCIPGPTGPPGLQGRPGRPGKPGVNGLSGNTGGVLITPFLYMTADFCLRCSAGPPGPKGLPGPPGDPGLPGKQGMPGVPGQHGMKGPRGTTGTQGYPGVRGIPGHPGLSCELNQTMHGKPGPPGQRGPPGERGPPGRPGIDGNIGDAGPKGPPGKDGMPGPPGRPGPSGLPGARGRSGGKGVCPIYCALDGGVFFEDGIQLAR</sequence>
<organism evidence="7">
    <name type="scientific">Angiostrongylus costaricensis</name>
    <name type="common">Nematode worm</name>
    <dbReference type="NCBI Taxonomy" id="334426"/>
    <lineage>
        <taxon>Eukaryota</taxon>
        <taxon>Metazoa</taxon>
        <taxon>Ecdysozoa</taxon>
        <taxon>Nematoda</taxon>
        <taxon>Chromadorea</taxon>
        <taxon>Rhabditida</taxon>
        <taxon>Rhabditina</taxon>
        <taxon>Rhabditomorpha</taxon>
        <taxon>Strongyloidea</taxon>
        <taxon>Metastrongylidae</taxon>
        <taxon>Angiostrongylus</taxon>
    </lineage>
</organism>
<evidence type="ECO:0000313" key="5">
    <source>
        <dbReference type="EMBL" id="VDM60292.1"/>
    </source>
</evidence>
<dbReference type="PROSITE" id="PS51257">
    <property type="entry name" value="PROKAR_LIPOPROTEIN"/>
    <property type="match status" value="1"/>
</dbReference>
<keyword evidence="3" id="KW-0472">Membrane</keyword>
<dbReference type="OrthoDB" id="5870304at2759"/>